<dbReference type="GO" id="GO:0045047">
    <property type="term" value="P:protein targeting to ER"/>
    <property type="evidence" value="ECO:0007669"/>
    <property type="project" value="InterPro"/>
</dbReference>
<organism evidence="1 2">
    <name type="scientific">Blyttiomyces helicus</name>
    <dbReference type="NCBI Taxonomy" id="388810"/>
    <lineage>
        <taxon>Eukaryota</taxon>
        <taxon>Fungi</taxon>
        <taxon>Fungi incertae sedis</taxon>
        <taxon>Chytridiomycota</taxon>
        <taxon>Chytridiomycota incertae sedis</taxon>
        <taxon>Chytridiomycetes</taxon>
        <taxon>Chytridiomycetes incertae sedis</taxon>
        <taxon>Blyttiomyces</taxon>
    </lineage>
</organism>
<dbReference type="AlphaFoldDB" id="A0A4P9W146"/>
<keyword evidence="2" id="KW-1185">Reference proteome</keyword>
<accession>A0A4P9W146</accession>
<gene>
    <name evidence="1" type="ORF">BDK51DRAFT_16396</name>
</gene>
<evidence type="ECO:0000313" key="2">
    <source>
        <dbReference type="Proteomes" id="UP000269721"/>
    </source>
</evidence>
<feature type="non-terminal residue" evidence="1">
    <location>
        <position position="1"/>
    </location>
</feature>
<evidence type="ECO:0000313" key="1">
    <source>
        <dbReference type="EMBL" id="RKO84418.1"/>
    </source>
</evidence>
<name>A0A4P9W146_9FUNG</name>
<dbReference type="PANTHER" id="PTHR28112:SF1">
    <property type="entry name" value="SRP-INDEPENDENT TARGETING PROTEIN 3"/>
    <property type="match status" value="1"/>
</dbReference>
<dbReference type="GO" id="GO:0005739">
    <property type="term" value="C:mitochondrion"/>
    <property type="evidence" value="ECO:0007669"/>
    <property type="project" value="TreeGrafter"/>
</dbReference>
<sequence>PPTSTNPPAPIRSTIKDYDIKKIKAQIQSQATAMLIIGLMHWKWGYLRPLLLQSILGIKAILALQLVQIHILGRPAIGELARPFKTASPFG</sequence>
<dbReference type="Proteomes" id="UP000269721">
    <property type="component" value="Unassembled WGS sequence"/>
</dbReference>
<protein>
    <submittedName>
        <fullName evidence="1">Inorganic phosphate transporter Pho88</fullName>
    </submittedName>
</protein>
<proteinExistence type="predicted"/>
<dbReference type="PANTHER" id="PTHR28112">
    <property type="entry name" value="SRP-INDEPENDENT TARGETING PROTEIN 3"/>
    <property type="match status" value="1"/>
</dbReference>
<dbReference type="InterPro" id="IPR012098">
    <property type="entry name" value="SND3_fun"/>
</dbReference>
<dbReference type="OrthoDB" id="18139at2759"/>
<dbReference type="GO" id="GO:0005783">
    <property type="term" value="C:endoplasmic reticulum"/>
    <property type="evidence" value="ECO:0007669"/>
    <property type="project" value="InterPro"/>
</dbReference>
<dbReference type="EMBL" id="ML000126">
    <property type="protein sequence ID" value="RKO84418.1"/>
    <property type="molecule type" value="Genomic_DNA"/>
</dbReference>
<reference evidence="2" key="1">
    <citation type="journal article" date="2018" name="Nat. Microbiol.">
        <title>Leveraging single-cell genomics to expand the fungal tree of life.</title>
        <authorList>
            <person name="Ahrendt S.R."/>
            <person name="Quandt C.A."/>
            <person name="Ciobanu D."/>
            <person name="Clum A."/>
            <person name="Salamov A."/>
            <person name="Andreopoulos B."/>
            <person name="Cheng J.F."/>
            <person name="Woyke T."/>
            <person name="Pelin A."/>
            <person name="Henrissat B."/>
            <person name="Reynolds N.K."/>
            <person name="Benny G.L."/>
            <person name="Smith M.E."/>
            <person name="James T.Y."/>
            <person name="Grigoriev I.V."/>
        </authorList>
    </citation>
    <scope>NUCLEOTIDE SEQUENCE [LARGE SCALE GENOMIC DNA]</scope>
</reference>
<dbReference type="Pfam" id="PF10032">
    <property type="entry name" value="Pho88"/>
    <property type="match status" value="1"/>
</dbReference>